<dbReference type="EMBL" id="JBGXBU010000001">
    <property type="protein sequence ID" value="MFM4892558.1"/>
    <property type="molecule type" value="Genomic_DNA"/>
</dbReference>
<dbReference type="Gene3D" id="2.60.40.1470">
    <property type="entry name" value="ApaG domain"/>
    <property type="match status" value="1"/>
</dbReference>
<reference evidence="2 3" key="1">
    <citation type="submission" date="2024-09" db="EMBL/GenBank/DDBJ databases">
        <title>Aeromonas strains Genome sequencing and assembly.</title>
        <authorList>
            <person name="Hu X."/>
            <person name="Tang B."/>
        </authorList>
    </citation>
    <scope>NUCLEOTIDE SEQUENCE [LARGE SCALE GENOMIC DNA]</scope>
    <source>
        <strain evidence="2 3">NB23SCDHY001</strain>
    </source>
</reference>
<proteinExistence type="predicted"/>
<dbReference type="GeneID" id="97219767"/>
<accession>A0ABW9GN26</accession>
<dbReference type="PROSITE" id="PS51087">
    <property type="entry name" value="APAG"/>
    <property type="match status" value="1"/>
</dbReference>
<dbReference type="SUPFAM" id="SSF110069">
    <property type="entry name" value="ApaG-like"/>
    <property type="match status" value="1"/>
</dbReference>
<protein>
    <submittedName>
        <fullName evidence="2">Co2+/Mg2+ efflux protein ApaG</fullName>
    </submittedName>
</protein>
<dbReference type="InterPro" id="IPR007474">
    <property type="entry name" value="ApaG_domain"/>
</dbReference>
<feature type="domain" description="ApaG" evidence="1">
    <location>
        <begin position="1"/>
        <end position="120"/>
    </location>
</feature>
<dbReference type="Proteomes" id="UP001630969">
    <property type="component" value="Unassembled WGS sequence"/>
</dbReference>
<organism evidence="2 3">
    <name type="scientific">Aeromonas bivalvium</name>
    <dbReference type="NCBI Taxonomy" id="440079"/>
    <lineage>
        <taxon>Bacteria</taxon>
        <taxon>Pseudomonadati</taxon>
        <taxon>Pseudomonadota</taxon>
        <taxon>Gammaproteobacteria</taxon>
        <taxon>Aeromonadales</taxon>
        <taxon>Aeromonadaceae</taxon>
        <taxon>Aeromonas</taxon>
    </lineage>
</organism>
<keyword evidence="3" id="KW-1185">Reference proteome</keyword>
<dbReference type="InterPro" id="IPR036767">
    <property type="entry name" value="ApaG_sf"/>
</dbReference>
<dbReference type="RefSeq" id="WP_392445233.1">
    <property type="nucleotide sequence ID" value="NZ_JBGWZZ010000001.1"/>
</dbReference>
<evidence type="ECO:0000313" key="2">
    <source>
        <dbReference type="EMBL" id="MFM4892558.1"/>
    </source>
</evidence>
<name>A0ABW9GN26_9GAMM</name>
<evidence type="ECO:0000313" key="3">
    <source>
        <dbReference type="Proteomes" id="UP001630969"/>
    </source>
</evidence>
<dbReference type="NCBIfam" id="NF003967">
    <property type="entry name" value="PRK05461.1"/>
    <property type="match status" value="1"/>
</dbReference>
<dbReference type="PANTHER" id="PTHR14289:SF16">
    <property type="entry name" value="POLYMERASE DELTA-INTERACTING PROTEIN 2"/>
    <property type="match status" value="1"/>
</dbReference>
<dbReference type="PANTHER" id="PTHR14289">
    <property type="entry name" value="F-BOX ONLY PROTEIN 3"/>
    <property type="match status" value="1"/>
</dbReference>
<evidence type="ECO:0000259" key="1">
    <source>
        <dbReference type="PROSITE" id="PS51087"/>
    </source>
</evidence>
<gene>
    <name evidence="2" type="primary">apaG</name>
    <name evidence="2" type="ORF">ACEUDJ_06670</name>
</gene>
<dbReference type="Pfam" id="PF04379">
    <property type="entry name" value="DUF525"/>
    <property type="match status" value="1"/>
</dbReference>
<sequence>MATPTIQIRPHPSYIEGSRDPYQFLYLIEIQNLGPGKAQLLARRWLITDANGKRVEVEGPGVVGEQPVIAPGETFRYQSGVPLDTPLGVMEGSYLMRDEAGHEFEAPIAPFTLAVPHIIN</sequence>
<comment type="caution">
    <text evidence="2">The sequence shown here is derived from an EMBL/GenBank/DDBJ whole genome shotgun (WGS) entry which is preliminary data.</text>
</comment>